<comment type="pathway">
    <text evidence="1">tRNA modification; 5-methoxycarbonylmethyl-2-thiouridine-tRNA biosynthesis.</text>
</comment>
<proteinExistence type="inferred from homology"/>
<dbReference type="Pfam" id="PF09807">
    <property type="entry name" value="ELP6"/>
    <property type="match status" value="1"/>
</dbReference>
<evidence type="ECO:0000313" key="4">
    <source>
        <dbReference type="EMBL" id="JAI60097.1"/>
    </source>
</evidence>
<dbReference type="GO" id="GO:0002098">
    <property type="term" value="P:tRNA wobble uridine modification"/>
    <property type="evidence" value="ECO:0007669"/>
    <property type="project" value="InterPro"/>
</dbReference>
<dbReference type="EMBL" id="GDRN01092499">
    <property type="protein sequence ID" value="JAI60097.1"/>
    <property type="molecule type" value="Transcribed_RNA"/>
</dbReference>
<dbReference type="GO" id="GO:0033588">
    <property type="term" value="C:elongator holoenzyme complex"/>
    <property type="evidence" value="ECO:0007669"/>
    <property type="project" value="InterPro"/>
</dbReference>
<dbReference type="InterPro" id="IPR018627">
    <property type="entry name" value="ELP6"/>
</dbReference>
<evidence type="ECO:0000256" key="2">
    <source>
        <dbReference type="ARBA" id="ARBA00008837"/>
    </source>
</evidence>
<dbReference type="Gene3D" id="3.40.50.300">
    <property type="entry name" value="P-loop containing nucleotide triphosphate hydrolases"/>
    <property type="match status" value="1"/>
</dbReference>
<evidence type="ECO:0000256" key="1">
    <source>
        <dbReference type="ARBA" id="ARBA00005043"/>
    </source>
</evidence>
<name>A0A0P4W179_SCYOL</name>
<accession>A0A0P4W179</accession>
<comment type="similarity">
    <text evidence="2">Belongs to the ELP6 family.</text>
</comment>
<dbReference type="UniPathway" id="UPA00988"/>
<organism evidence="4">
    <name type="scientific">Scylla olivacea</name>
    <name type="common">Orange mud crab</name>
    <name type="synonym">Cancer olivacea</name>
    <dbReference type="NCBI Taxonomy" id="85551"/>
    <lineage>
        <taxon>Eukaryota</taxon>
        <taxon>Metazoa</taxon>
        <taxon>Ecdysozoa</taxon>
        <taxon>Arthropoda</taxon>
        <taxon>Crustacea</taxon>
        <taxon>Multicrustacea</taxon>
        <taxon>Malacostraca</taxon>
        <taxon>Eumalacostraca</taxon>
        <taxon>Eucarida</taxon>
        <taxon>Decapoda</taxon>
        <taxon>Pleocyemata</taxon>
        <taxon>Brachyura</taxon>
        <taxon>Eubrachyura</taxon>
        <taxon>Portunoidea</taxon>
        <taxon>Portunidae</taxon>
        <taxon>Portuninae</taxon>
        <taxon>Scylla</taxon>
    </lineage>
</organism>
<sequence>MFEAVKNILSDLGVDSSGFLLVSGTAITSPSPLVTHLMTTSLACNQRVCLVLLHNTFGHYSNIGSKLGFNLKQHQEQGNLKVIEGLKLFCEIFTTGASDTDSHPFSFIQRTHENQLCNLYNLIKKNVLPWKEAGEKVQIIVENVTSFLSLGVKTDEIVVFCHYCRSLVKNSSSTALGSLVMVTTADKDDDAATQVTDSLMHTASAHISLRGLQTGSAREVHGDLRLKYFDTRTPTQCLPMTLHMQYKMEEKNMKLFAPGMSANVL</sequence>
<dbReference type="EMBL" id="GDRN01092498">
    <property type="protein sequence ID" value="JAI60098.1"/>
    <property type="molecule type" value="Transcribed_RNA"/>
</dbReference>
<dbReference type="CDD" id="cd19495">
    <property type="entry name" value="Elp6"/>
    <property type="match status" value="1"/>
</dbReference>
<protein>
    <recommendedName>
        <fullName evidence="3">Elongator complex protein 6</fullName>
    </recommendedName>
</protein>
<dbReference type="InterPro" id="IPR027417">
    <property type="entry name" value="P-loop_NTPase"/>
</dbReference>
<dbReference type="PANTHER" id="PTHR16184:SF6">
    <property type="entry name" value="ELONGATOR COMPLEX PROTEIN 6"/>
    <property type="match status" value="1"/>
</dbReference>
<dbReference type="EMBL" id="GDRN01092497">
    <property type="protein sequence ID" value="JAI60099.1"/>
    <property type="molecule type" value="Transcribed_RNA"/>
</dbReference>
<dbReference type="AlphaFoldDB" id="A0A0P4W179"/>
<dbReference type="PANTHER" id="PTHR16184">
    <property type="entry name" value="ELONGATOR COMPLEX PROTEIN 6"/>
    <property type="match status" value="1"/>
</dbReference>
<reference evidence="4" key="1">
    <citation type="submission" date="2015-09" db="EMBL/GenBank/DDBJ databases">
        <title>Scylla olivacea transcriptome.</title>
        <authorList>
            <person name="Ikhwanuddin M."/>
        </authorList>
    </citation>
    <scope>NUCLEOTIDE SEQUENCE</scope>
</reference>
<evidence type="ECO:0000256" key="3">
    <source>
        <dbReference type="ARBA" id="ARBA00020263"/>
    </source>
</evidence>